<dbReference type="EMBL" id="GBXI01010367">
    <property type="protein sequence ID" value="JAD03925.1"/>
    <property type="molecule type" value="Transcribed_RNA"/>
</dbReference>
<dbReference type="InterPro" id="IPR008906">
    <property type="entry name" value="HATC_C_dom"/>
</dbReference>
<keyword evidence="3 7" id="KW-0863">Zinc-finger</keyword>
<dbReference type="InterPro" id="IPR003656">
    <property type="entry name" value="Znf_BED"/>
</dbReference>
<feature type="domain" description="BED-type" evidence="8">
    <location>
        <begin position="20"/>
        <end position="80"/>
    </location>
</feature>
<keyword evidence="6" id="KW-0539">Nucleus</keyword>
<evidence type="ECO:0000256" key="6">
    <source>
        <dbReference type="ARBA" id="ARBA00023242"/>
    </source>
</evidence>
<reference evidence="9" key="1">
    <citation type="submission" date="2014-11" db="EMBL/GenBank/DDBJ databases">
        <authorList>
            <person name="Geib S."/>
        </authorList>
    </citation>
    <scope>NUCLEOTIDE SEQUENCE</scope>
</reference>
<sequence length="622" mass="71469">MQMEVLQKIKSGIYQAIDIAGKSDIWGYFRKIVDTSTQESVPYVICSNCDKIFKFGKGASSSNLKKHVCYKRQISEKTASTTIPKKRKRYKRRLSAESDAEPMMKLSLVSVSEQMHEDVLEHCVRYICRDLQSPAAVNGSGFKELARCLVEVGVKLGTVNFTIEHILPQADTIASRLQSLHVSERETFVDNLRPIIERGMCAGTLNIWTNHKQQRSFAILTVHYIDAEWQLQSQILCTTEVEYCEESAAVMQRTAEHIIAAIEAKFDELNLERDLLEKISFATDQGSNMTRALLNRKSNCNTQLLNTILQHAFDKETLQIYAPHVLDLLRKCQNLSGIFTVEECTTDWREMFDTLHRIRESFSAIKDNLEETGVTQDFNGIERNLLERIINFLEPFKNLTTLLEVEKVPTIQLVLLHMHVLKEKLMKLRNEESNHEMRYIIANCLENIFDAEYMPHTIHKIAAFLWPKYKQMRYLNEAQRAEVYELINRELNEMTENTQTASSNDTPAIGGKMRSSLDDDILSKYEDVHFTAHNQPQSQLTAQIEMYQNACYTESNVLHWWKCHGDEFPLLAKLARTYLCIPATSTASERCFSTANRLLEEQSSSLVVGNLDAILFLHSKLN</sequence>
<dbReference type="InterPro" id="IPR012337">
    <property type="entry name" value="RNaseH-like_sf"/>
</dbReference>
<dbReference type="Pfam" id="PF10683">
    <property type="entry name" value="DBD_Tnp_Hermes"/>
    <property type="match status" value="1"/>
</dbReference>
<dbReference type="InterPro" id="IPR052717">
    <property type="entry name" value="Vacuolar_transposase_reg"/>
</dbReference>
<dbReference type="AlphaFoldDB" id="A0A0A1WZI3"/>
<keyword evidence="4" id="KW-0862">Zinc</keyword>
<evidence type="ECO:0000256" key="4">
    <source>
        <dbReference type="ARBA" id="ARBA00022833"/>
    </source>
</evidence>
<keyword evidence="2" id="KW-0479">Metal-binding</keyword>
<dbReference type="GO" id="GO:0005634">
    <property type="term" value="C:nucleus"/>
    <property type="evidence" value="ECO:0007669"/>
    <property type="project" value="UniProtKB-SubCell"/>
</dbReference>
<dbReference type="SUPFAM" id="SSF140996">
    <property type="entry name" value="Hermes dimerisation domain"/>
    <property type="match status" value="1"/>
</dbReference>
<evidence type="ECO:0000256" key="3">
    <source>
        <dbReference type="ARBA" id="ARBA00022771"/>
    </source>
</evidence>
<dbReference type="InterPro" id="IPR018473">
    <property type="entry name" value="Hermes_transposase_DNA-db"/>
</dbReference>
<reference evidence="9" key="2">
    <citation type="journal article" date="2015" name="Gigascience">
        <title>Reconstructing a comprehensive transcriptome assembly of a white-pupal translocated strain of the pest fruit fly Bactrocera cucurbitae.</title>
        <authorList>
            <person name="Sim S.B."/>
            <person name="Calla B."/>
            <person name="Hall B."/>
            <person name="DeRego T."/>
            <person name="Geib S.M."/>
        </authorList>
    </citation>
    <scope>NUCLEOTIDE SEQUENCE</scope>
</reference>
<organism evidence="9">
    <name type="scientific">Zeugodacus cucurbitae</name>
    <name type="common">Melon fruit fly</name>
    <name type="synonym">Bactrocera cucurbitae</name>
    <dbReference type="NCBI Taxonomy" id="28588"/>
    <lineage>
        <taxon>Eukaryota</taxon>
        <taxon>Metazoa</taxon>
        <taxon>Ecdysozoa</taxon>
        <taxon>Arthropoda</taxon>
        <taxon>Hexapoda</taxon>
        <taxon>Insecta</taxon>
        <taxon>Pterygota</taxon>
        <taxon>Neoptera</taxon>
        <taxon>Endopterygota</taxon>
        <taxon>Diptera</taxon>
        <taxon>Brachycera</taxon>
        <taxon>Muscomorpha</taxon>
        <taxon>Tephritoidea</taxon>
        <taxon>Tephritidae</taxon>
        <taxon>Zeugodacus</taxon>
        <taxon>Zeugodacus</taxon>
    </lineage>
</organism>
<dbReference type="GO" id="GO:0003677">
    <property type="term" value="F:DNA binding"/>
    <property type="evidence" value="ECO:0007669"/>
    <property type="project" value="UniProtKB-KW"/>
</dbReference>
<evidence type="ECO:0000259" key="8">
    <source>
        <dbReference type="PROSITE" id="PS50808"/>
    </source>
</evidence>
<dbReference type="Gene3D" id="1.10.10.1070">
    <property type="entry name" value="Zinc finger, BED domain-containing"/>
    <property type="match status" value="1"/>
</dbReference>
<protein>
    <submittedName>
        <fullName evidence="9">Transposable element Hobo transposase</fullName>
    </submittedName>
</protein>
<name>A0A0A1WZI3_ZEUCU</name>
<keyword evidence="5" id="KW-0238">DNA-binding</keyword>
<gene>
    <name evidence="9" type="primary">T_3</name>
    <name evidence="9" type="ORF">g.55768</name>
</gene>
<dbReference type="PANTHER" id="PTHR46169:SF29">
    <property type="entry name" value="DNA REPLICATION-RELATED ELEMENT FACTOR, ISOFORM A"/>
    <property type="match status" value="1"/>
</dbReference>
<dbReference type="PANTHER" id="PTHR46169">
    <property type="entry name" value="DNA REPLICATION-RELATED ELEMENT FACTOR, ISOFORM A"/>
    <property type="match status" value="1"/>
</dbReference>
<dbReference type="GO" id="GO:0046983">
    <property type="term" value="F:protein dimerization activity"/>
    <property type="evidence" value="ECO:0007669"/>
    <property type="project" value="InterPro"/>
</dbReference>
<evidence type="ECO:0000256" key="5">
    <source>
        <dbReference type="ARBA" id="ARBA00023125"/>
    </source>
</evidence>
<evidence type="ECO:0000256" key="1">
    <source>
        <dbReference type="ARBA" id="ARBA00004123"/>
    </source>
</evidence>
<dbReference type="GO" id="GO:0006357">
    <property type="term" value="P:regulation of transcription by RNA polymerase II"/>
    <property type="evidence" value="ECO:0007669"/>
    <property type="project" value="TreeGrafter"/>
</dbReference>
<proteinExistence type="predicted"/>
<evidence type="ECO:0000256" key="2">
    <source>
        <dbReference type="ARBA" id="ARBA00022723"/>
    </source>
</evidence>
<dbReference type="SUPFAM" id="SSF53098">
    <property type="entry name" value="Ribonuclease H-like"/>
    <property type="match status" value="1"/>
</dbReference>
<dbReference type="Pfam" id="PF05699">
    <property type="entry name" value="Dimer_Tnp_hAT"/>
    <property type="match status" value="1"/>
</dbReference>
<dbReference type="PROSITE" id="PS50808">
    <property type="entry name" value="ZF_BED"/>
    <property type="match status" value="1"/>
</dbReference>
<comment type="subcellular location">
    <subcellularLocation>
        <location evidence="1">Nucleus</location>
    </subcellularLocation>
</comment>
<evidence type="ECO:0000313" key="9">
    <source>
        <dbReference type="EMBL" id="JAD03925.1"/>
    </source>
</evidence>
<dbReference type="GO" id="GO:0008270">
    <property type="term" value="F:zinc ion binding"/>
    <property type="evidence" value="ECO:0007669"/>
    <property type="project" value="UniProtKB-KW"/>
</dbReference>
<dbReference type="SMART" id="SM00614">
    <property type="entry name" value="ZnF_BED"/>
    <property type="match status" value="1"/>
</dbReference>
<accession>A0A0A1WZI3</accession>
<evidence type="ECO:0000256" key="7">
    <source>
        <dbReference type="PROSITE-ProRule" id="PRU00027"/>
    </source>
</evidence>